<proteinExistence type="predicted"/>
<protein>
    <recommendedName>
        <fullName evidence="1">Tc1-like transposase DDE domain-containing protein</fullName>
    </recommendedName>
</protein>
<dbReference type="InterPro" id="IPR038717">
    <property type="entry name" value="Tc1-like_DDE_dom"/>
</dbReference>
<sequence>MALRYIWSKMLTEIISNTNTIFAFIDEAAVVFGRSKKKARGFYSVTPLVNKPLTAKKMTIFVAIIPGFGTVYKWYDKSVKGHQYAKFLREISFIFRNNIGNPSSQIVIVQDYCPIHKTLEVNTEIERNKLNVFNIIPYSPQLNLLAENYFAQLKFHVLYDFTALPNEEINRSYIKEHIIPPYKILIMKQWEATTEQHYDSHSTARIFGAGKNVLDLCIAGETLNGQHIHQTTNLNVMKLRQNVNGTKKLI</sequence>
<feature type="domain" description="Tc1-like transposase DDE" evidence="1">
    <location>
        <begin position="24"/>
        <end position="159"/>
    </location>
</feature>
<keyword evidence="3" id="KW-1185">Reference proteome</keyword>
<evidence type="ECO:0000259" key="1">
    <source>
        <dbReference type="Pfam" id="PF13358"/>
    </source>
</evidence>
<dbReference type="EMBL" id="JAPFFF010000012">
    <property type="protein sequence ID" value="KAK8875425.1"/>
    <property type="molecule type" value="Genomic_DNA"/>
</dbReference>
<dbReference type="InterPro" id="IPR036397">
    <property type="entry name" value="RNaseH_sf"/>
</dbReference>
<dbReference type="Proteomes" id="UP001470230">
    <property type="component" value="Unassembled WGS sequence"/>
</dbReference>
<evidence type="ECO:0000313" key="3">
    <source>
        <dbReference type="Proteomes" id="UP001470230"/>
    </source>
</evidence>
<name>A0ABR2JET1_9EUKA</name>
<reference evidence="2 3" key="1">
    <citation type="submission" date="2024-04" db="EMBL/GenBank/DDBJ databases">
        <title>Tritrichomonas musculus Genome.</title>
        <authorList>
            <person name="Alves-Ferreira E."/>
            <person name="Grigg M."/>
            <person name="Lorenzi H."/>
            <person name="Galac M."/>
        </authorList>
    </citation>
    <scope>NUCLEOTIDE SEQUENCE [LARGE SCALE GENOMIC DNA]</scope>
    <source>
        <strain evidence="2 3">EAF2021</strain>
    </source>
</reference>
<evidence type="ECO:0000313" key="2">
    <source>
        <dbReference type="EMBL" id="KAK8875425.1"/>
    </source>
</evidence>
<dbReference type="Gene3D" id="3.30.420.10">
    <property type="entry name" value="Ribonuclease H-like superfamily/Ribonuclease H"/>
    <property type="match status" value="1"/>
</dbReference>
<gene>
    <name evidence="2" type="ORF">M9Y10_005590</name>
</gene>
<accession>A0ABR2JET1</accession>
<comment type="caution">
    <text evidence="2">The sequence shown here is derived from an EMBL/GenBank/DDBJ whole genome shotgun (WGS) entry which is preliminary data.</text>
</comment>
<organism evidence="2 3">
    <name type="scientific">Tritrichomonas musculus</name>
    <dbReference type="NCBI Taxonomy" id="1915356"/>
    <lineage>
        <taxon>Eukaryota</taxon>
        <taxon>Metamonada</taxon>
        <taxon>Parabasalia</taxon>
        <taxon>Tritrichomonadida</taxon>
        <taxon>Tritrichomonadidae</taxon>
        <taxon>Tritrichomonas</taxon>
    </lineage>
</organism>
<dbReference type="Pfam" id="PF13358">
    <property type="entry name" value="DDE_3"/>
    <property type="match status" value="1"/>
</dbReference>